<keyword evidence="3" id="KW-1185">Reference proteome</keyword>
<evidence type="ECO:0000313" key="3">
    <source>
        <dbReference type="Proteomes" id="UP000297739"/>
    </source>
</evidence>
<dbReference type="InterPro" id="IPR026444">
    <property type="entry name" value="Secre_tail"/>
</dbReference>
<organism evidence="2 3">
    <name type="scientific">Hymenobacter elongatus</name>
    <dbReference type="NCBI Taxonomy" id="877208"/>
    <lineage>
        <taxon>Bacteria</taxon>
        <taxon>Pseudomonadati</taxon>
        <taxon>Bacteroidota</taxon>
        <taxon>Cytophagia</taxon>
        <taxon>Cytophagales</taxon>
        <taxon>Hymenobacteraceae</taxon>
        <taxon>Hymenobacter</taxon>
    </lineage>
</organism>
<protein>
    <submittedName>
        <fullName evidence="2">T9SS type A sorting domain-containing protein</fullName>
    </submittedName>
</protein>
<accession>A0A4Z0PRB2</accession>
<gene>
    <name evidence="2" type="ORF">E5J99_01800</name>
</gene>
<evidence type="ECO:0000259" key="1">
    <source>
        <dbReference type="Pfam" id="PF18962"/>
    </source>
</evidence>
<dbReference type="Pfam" id="PF18962">
    <property type="entry name" value="Por_Secre_tail"/>
    <property type="match status" value="1"/>
</dbReference>
<feature type="domain" description="Secretion system C-terminal sorting" evidence="1">
    <location>
        <begin position="436"/>
        <end position="495"/>
    </location>
</feature>
<dbReference type="Proteomes" id="UP000297739">
    <property type="component" value="Unassembled WGS sequence"/>
</dbReference>
<dbReference type="NCBIfam" id="TIGR04183">
    <property type="entry name" value="Por_Secre_tail"/>
    <property type="match status" value="1"/>
</dbReference>
<dbReference type="Pfam" id="PF06739">
    <property type="entry name" value="SBBP"/>
    <property type="match status" value="1"/>
</dbReference>
<name>A0A4Z0PRB2_9BACT</name>
<comment type="caution">
    <text evidence="2">The sequence shown here is derived from an EMBL/GenBank/DDBJ whole genome shotgun (WGS) entry which is preliminary data.</text>
</comment>
<dbReference type="InterPro" id="IPR052918">
    <property type="entry name" value="Motility_Chemotaxis_Reg"/>
</dbReference>
<sequence>MFGSFSGTVQFGSIALVNGNAATSRLFIAKWSKASNAFVWAQAINGSSANIYANGLAVNGSNIYLTGYFAQGTVQFGTITLTLASSFPAKALFVAKLTDAGTTASFTWAQQSASPSTGAITRLGSIAVAGANVYVAGTLGGTIDFGGGNLSTSTPNDVNADTEGFIVKHTDAGATGRFVWAQQVGGASSDYITKVAVGSAGRVYVCGSFDSRANFGPLSLTSAGGEDGFIAKLTDSGTSSSFAWAQRLGGTVTDAVRSMAVSGPAVYITGQAQQDADFGNIRLSNSGAEMFAAKLTDSGTSSSFVWVQAAYADAVDIAVKGTSVYLIGKTRFPGYWGTIYSPHYTGEMYLAKIRDSGTTSVFSWLQTTSQSFNLTASSLVVSGADVYASGLIADYATFGSIPKVTTAHLQALSFLAFVTDNTLLASKAASPVHLGIYPNPAQGSVHVVNAGVATQLSLLDNLGRAVRQGSGTTLSVQGVAPGFYMLQATTPGQATRTARILVE</sequence>
<proteinExistence type="predicted"/>
<dbReference type="EMBL" id="SRLD01000002">
    <property type="protein sequence ID" value="TGE19856.1"/>
    <property type="molecule type" value="Genomic_DNA"/>
</dbReference>
<dbReference type="InterPro" id="IPR010620">
    <property type="entry name" value="SBBP_repeat"/>
</dbReference>
<dbReference type="PANTHER" id="PTHR35580:SF1">
    <property type="entry name" value="PHYTASE-LIKE DOMAIN-CONTAINING PROTEIN"/>
    <property type="match status" value="1"/>
</dbReference>
<dbReference type="PANTHER" id="PTHR35580">
    <property type="entry name" value="CELL SURFACE GLYCOPROTEIN (S-LAYER PROTEIN)-LIKE PROTEIN"/>
    <property type="match status" value="1"/>
</dbReference>
<evidence type="ECO:0000313" key="2">
    <source>
        <dbReference type="EMBL" id="TGE19856.1"/>
    </source>
</evidence>
<dbReference type="SUPFAM" id="SSF63829">
    <property type="entry name" value="Calcium-dependent phosphotriesterase"/>
    <property type="match status" value="1"/>
</dbReference>
<dbReference type="OrthoDB" id="870410at2"/>
<reference evidence="2 3" key="1">
    <citation type="submission" date="2019-04" db="EMBL/GenBank/DDBJ databases">
        <authorList>
            <person name="Feng G."/>
            <person name="Zhang J."/>
            <person name="Zhu H."/>
        </authorList>
    </citation>
    <scope>NUCLEOTIDE SEQUENCE [LARGE SCALE GENOMIC DNA]</scope>
    <source>
        <strain evidence="2 3">JCM 17223</strain>
    </source>
</reference>
<dbReference type="AlphaFoldDB" id="A0A4Z0PRB2"/>